<accession>A0A8C0C529</accession>
<keyword evidence="2" id="KW-1185">Reference proteome</keyword>
<organism evidence="1 2">
    <name type="scientific">Buteo japonicus</name>
    <dbReference type="NCBI Taxonomy" id="224669"/>
    <lineage>
        <taxon>Eukaryota</taxon>
        <taxon>Metazoa</taxon>
        <taxon>Chordata</taxon>
        <taxon>Craniata</taxon>
        <taxon>Vertebrata</taxon>
        <taxon>Euteleostomi</taxon>
        <taxon>Archelosauria</taxon>
        <taxon>Archosauria</taxon>
        <taxon>Dinosauria</taxon>
        <taxon>Saurischia</taxon>
        <taxon>Theropoda</taxon>
        <taxon>Coelurosauria</taxon>
        <taxon>Aves</taxon>
        <taxon>Neognathae</taxon>
        <taxon>Neoaves</taxon>
        <taxon>Telluraves</taxon>
        <taxon>Accipitrimorphae</taxon>
        <taxon>Accipitriformes</taxon>
        <taxon>Accipitridae</taxon>
        <taxon>Accipitrinae</taxon>
        <taxon>Buteo</taxon>
    </lineage>
</organism>
<reference evidence="1" key="2">
    <citation type="submission" date="2025-09" db="UniProtKB">
        <authorList>
            <consortium name="Ensembl"/>
        </authorList>
    </citation>
    <scope>IDENTIFICATION</scope>
</reference>
<evidence type="ECO:0000313" key="2">
    <source>
        <dbReference type="Proteomes" id="UP000694555"/>
    </source>
</evidence>
<dbReference type="Ensembl" id="ENSBJAT00000026366.1">
    <property type="protein sequence ID" value="ENSBJAP00000025666.1"/>
    <property type="gene ID" value="ENSBJAG00000016338.1"/>
</dbReference>
<proteinExistence type="predicted"/>
<reference evidence="1" key="1">
    <citation type="submission" date="2025-08" db="UniProtKB">
        <authorList>
            <consortium name="Ensembl"/>
        </authorList>
    </citation>
    <scope>IDENTIFICATION</scope>
</reference>
<sequence length="92" mass="10280">VRIGDDYRVFHIFSCCDGNLFTRLAAEKSVKKDNVKNTYNGILNARLSARTSAREGIQKRGWRRTTAASLVCIGVACDATALPMKKKLHFPH</sequence>
<dbReference type="Proteomes" id="UP000694555">
    <property type="component" value="Unplaced"/>
</dbReference>
<protein>
    <submittedName>
        <fullName evidence="1">Uncharacterized protein</fullName>
    </submittedName>
</protein>
<evidence type="ECO:0000313" key="1">
    <source>
        <dbReference type="Ensembl" id="ENSBJAP00000025666.1"/>
    </source>
</evidence>
<name>A0A8C0C529_9AVES</name>
<dbReference type="AlphaFoldDB" id="A0A8C0C529"/>